<proteinExistence type="predicted"/>
<keyword evidence="4" id="KW-1185">Reference proteome</keyword>
<evidence type="ECO:0000313" key="4">
    <source>
        <dbReference type="Proteomes" id="UP000598997"/>
    </source>
</evidence>
<sequence>MPVSTPAAKPGPAEANAPRRIGVRALLLGVLAAAPLLVLSSTTLMPGGLTGEAKAVPLKIDRVAAQKRAVAALTEGSKSELVAKGDTAIERNAEIRFSDLPVEKMRGFKPAAVPANAERCLTQAIYYEAGFEPEDGKRAVAQVVLNRVSHPAYPNSVCGVVYQGSDQRVCQFSFTCDGSLGRRPAAGAWAQAERVARSALAGHVEASVGSATHYHADYVVPRWAYSLGKVRQLGRHIFYRFNGSLGRSQAFSARYSAREMIPSVRMAELEESFDTSSGLYENGLTIAPDVKDRHARADIGGRLDTTKAWRLELPKAGKYRQLVAKHGDAPSAAAPAGTADAAAVKPGLVTDHDTESAEPGA</sequence>
<accession>A0A917DJD5</accession>
<reference evidence="3 4" key="1">
    <citation type="journal article" date="2014" name="Int. J. Syst. Evol. Microbiol.">
        <title>Complete genome sequence of Corynebacterium casei LMG S-19264T (=DSM 44701T), isolated from a smear-ripened cheese.</title>
        <authorList>
            <consortium name="US DOE Joint Genome Institute (JGI-PGF)"/>
            <person name="Walter F."/>
            <person name="Albersmeier A."/>
            <person name="Kalinowski J."/>
            <person name="Ruckert C."/>
        </authorList>
    </citation>
    <scope>NUCLEOTIDE SEQUENCE [LARGE SCALE GENOMIC DNA]</scope>
    <source>
        <strain evidence="3 4">CGMCC 1.15358</strain>
    </source>
</reference>
<evidence type="ECO:0000256" key="1">
    <source>
        <dbReference type="SAM" id="MobiDB-lite"/>
    </source>
</evidence>
<dbReference type="RefSeq" id="WP_066760687.1">
    <property type="nucleotide sequence ID" value="NZ_BMIO01000005.1"/>
</dbReference>
<dbReference type="EMBL" id="BMIO01000005">
    <property type="protein sequence ID" value="GGD43265.1"/>
    <property type="molecule type" value="Genomic_DNA"/>
</dbReference>
<dbReference type="Gene3D" id="1.10.10.2520">
    <property type="entry name" value="Cell wall hydrolase SleB, domain 1"/>
    <property type="match status" value="1"/>
</dbReference>
<organism evidence="3 4">
    <name type="scientific">Croceicoccus pelagius</name>
    <dbReference type="NCBI Taxonomy" id="1703341"/>
    <lineage>
        <taxon>Bacteria</taxon>
        <taxon>Pseudomonadati</taxon>
        <taxon>Pseudomonadota</taxon>
        <taxon>Alphaproteobacteria</taxon>
        <taxon>Sphingomonadales</taxon>
        <taxon>Erythrobacteraceae</taxon>
        <taxon>Croceicoccus</taxon>
    </lineage>
</organism>
<feature type="region of interest" description="Disordered" evidence="1">
    <location>
        <begin position="328"/>
        <end position="361"/>
    </location>
</feature>
<dbReference type="Pfam" id="PF07486">
    <property type="entry name" value="Hydrolase_2"/>
    <property type="match status" value="1"/>
</dbReference>
<dbReference type="Proteomes" id="UP000598997">
    <property type="component" value="Unassembled WGS sequence"/>
</dbReference>
<evidence type="ECO:0000259" key="2">
    <source>
        <dbReference type="Pfam" id="PF07486"/>
    </source>
</evidence>
<gene>
    <name evidence="3" type="ORF">GCM10010989_16690</name>
</gene>
<dbReference type="InterPro" id="IPR011105">
    <property type="entry name" value="Cell_wall_hydrolase_SleB"/>
</dbReference>
<comment type="caution">
    <text evidence="3">The sequence shown here is derived from an EMBL/GenBank/DDBJ whole genome shotgun (WGS) entry which is preliminary data.</text>
</comment>
<dbReference type="GO" id="GO:0016787">
    <property type="term" value="F:hydrolase activity"/>
    <property type="evidence" value="ECO:0007669"/>
    <property type="project" value="InterPro"/>
</dbReference>
<feature type="compositionally biased region" description="Low complexity" evidence="1">
    <location>
        <begin position="329"/>
        <end position="343"/>
    </location>
</feature>
<protein>
    <recommendedName>
        <fullName evidence="2">Cell wall hydrolase SleB domain-containing protein</fullName>
    </recommendedName>
</protein>
<feature type="domain" description="Cell wall hydrolase SleB" evidence="2">
    <location>
        <begin position="132"/>
        <end position="239"/>
    </location>
</feature>
<dbReference type="AlphaFoldDB" id="A0A917DJD5"/>
<name>A0A917DJD5_9SPHN</name>
<dbReference type="InterPro" id="IPR042047">
    <property type="entry name" value="SleB_dom1"/>
</dbReference>
<evidence type="ECO:0000313" key="3">
    <source>
        <dbReference type="EMBL" id="GGD43265.1"/>
    </source>
</evidence>